<keyword evidence="7 9" id="KW-0472">Membrane</keyword>
<feature type="transmembrane region" description="Helical" evidence="9">
    <location>
        <begin position="393"/>
        <end position="410"/>
    </location>
</feature>
<dbReference type="GO" id="GO:0034204">
    <property type="term" value="P:lipid translocation"/>
    <property type="evidence" value="ECO:0007669"/>
    <property type="project" value="TreeGrafter"/>
</dbReference>
<evidence type="ECO:0000256" key="1">
    <source>
        <dbReference type="ARBA" id="ARBA00004651"/>
    </source>
</evidence>
<reference evidence="10" key="1">
    <citation type="submission" date="2023-09" db="EMBL/GenBank/DDBJ databases">
        <title>Demequina sp. a novel bacteria isolated from Capsicum annuum.</title>
        <authorList>
            <person name="Humaira Z."/>
            <person name="Lee J."/>
            <person name="Cho D."/>
        </authorList>
    </citation>
    <scope>NUCLEOTIDE SEQUENCE</scope>
    <source>
        <strain evidence="10">PMTSA13</strain>
    </source>
</reference>
<dbReference type="InterPro" id="IPR004268">
    <property type="entry name" value="MurJ"/>
</dbReference>
<feature type="transmembrane region" description="Helical" evidence="9">
    <location>
        <begin position="106"/>
        <end position="129"/>
    </location>
</feature>
<evidence type="ECO:0000256" key="4">
    <source>
        <dbReference type="ARBA" id="ARBA00022960"/>
    </source>
</evidence>
<dbReference type="GO" id="GO:0005886">
    <property type="term" value="C:plasma membrane"/>
    <property type="evidence" value="ECO:0007669"/>
    <property type="project" value="UniProtKB-SubCell"/>
</dbReference>
<proteinExistence type="predicted"/>
<feature type="transmembrane region" description="Helical" evidence="9">
    <location>
        <begin position="72"/>
        <end position="94"/>
    </location>
</feature>
<keyword evidence="4" id="KW-0133">Cell shape</keyword>
<evidence type="ECO:0000256" key="6">
    <source>
        <dbReference type="ARBA" id="ARBA00022989"/>
    </source>
</evidence>
<feature type="transmembrane region" description="Helical" evidence="9">
    <location>
        <begin position="141"/>
        <end position="164"/>
    </location>
</feature>
<keyword evidence="2" id="KW-1003">Cell membrane</keyword>
<evidence type="ECO:0000256" key="2">
    <source>
        <dbReference type="ARBA" id="ARBA00022475"/>
    </source>
</evidence>
<feature type="transmembrane region" description="Helical" evidence="9">
    <location>
        <begin position="522"/>
        <end position="542"/>
    </location>
</feature>
<keyword evidence="6 9" id="KW-1133">Transmembrane helix</keyword>
<dbReference type="GO" id="GO:0008360">
    <property type="term" value="P:regulation of cell shape"/>
    <property type="evidence" value="ECO:0007669"/>
    <property type="project" value="UniProtKB-KW"/>
</dbReference>
<evidence type="ECO:0000256" key="9">
    <source>
        <dbReference type="SAM" id="Phobius"/>
    </source>
</evidence>
<feature type="transmembrane region" description="Helical" evidence="9">
    <location>
        <begin position="219"/>
        <end position="242"/>
    </location>
</feature>
<feature type="transmembrane region" description="Helical" evidence="9">
    <location>
        <begin position="447"/>
        <end position="468"/>
    </location>
</feature>
<organism evidence="10">
    <name type="scientific">Demequina capsici</name>
    <dbReference type="NCBI Taxonomy" id="3075620"/>
    <lineage>
        <taxon>Bacteria</taxon>
        <taxon>Bacillati</taxon>
        <taxon>Actinomycetota</taxon>
        <taxon>Actinomycetes</taxon>
        <taxon>Micrococcales</taxon>
        <taxon>Demequinaceae</taxon>
        <taxon>Demequina</taxon>
    </lineage>
</organism>
<feature type="region of interest" description="Disordered" evidence="8">
    <location>
        <begin position="1"/>
        <end position="24"/>
    </location>
</feature>
<dbReference type="PRINTS" id="PR01806">
    <property type="entry name" value="VIRFACTRMVIN"/>
</dbReference>
<accession>A0AA96FCL6</accession>
<comment type="subcellular location">
    <subcellularLocation>
        <location evidence="1">Cell membrane</location>
        <topology evidence="1">Multi-pass membrane protein</topology>
    </subcellularLocation>
</comment>
<keyword evidence="5" id="KW-0573">Peptidoglycan synthesis</keyword>
<evidence type="ECO:0000256" key="3">
    <source>
        <dbReference type="ARBA" id="ARBA00022692"/>
    </source>
</evidence>
<feature type="transmembrane region" description="Helical" evidence="9">
    <location>
        <begin position="306"/>
        <end position="331"/>
    </location>
</feature>
<protein>
    <submittedName>
        <fullName evidence="10">Lipid II flippase MurJ</fullName>
    </submittedName>
</protein>
<feature type="transmembrane region" description="Helical" evidence="9">
    <location>
        <begin position="40"/>
        <end position="60"/>
    </location>
</feature>
<keyword evidence="3 9" id="KW-0812">Transmembrane</keyword>
<evidence type="ECO:0000256" key="8">
    <source>
        <dbReference type="SAM" id="MobiDB-lite"/>
    </source>
</evidence>
<dbReference type="PANTHER" id="PTHR47019">
    <property type="entry name" value="LIPID II FLIPPASE MURJ"/>
    <property type="match status" value="1"/>
</dbReference>
<dbReference type="InterPro" id="IPR051050">
    <property type="entry name" value="Lipid_II_flippase_MurJ/MviN"/>
</dbReference>
<sequence length="567" mass="59896">MTSPEPDDAPAVPPTGQRMSSRQLGRSTAIMASGTLVSRVLGLVRGAMLVAAVGLTGAAADAYDLANKLPNTLYALLAAGVLNSALVPQIVRAFQQPNGKRIVDRILTIGATASVVAGVAFTVAAPIMVRLYSSHWSSDQLALATGLAYWIIPQLTFYGLYTLLGEILNARGQFGPFMWSPVLSNLISIAGFAAYIAMFGRIGDPPPPLAMSAWTPERIAVLGSVATIGIAAQALILIIPLVRGGYRWQWRWRGERGELTTLRTVVTWALAAVGVEQLGVLLTTRVMAAADTFAQGSHAVVAGNAAYFNAMMIYIVPHSLVTVSLLTALFTSMARAQARGDTPGLIMEISRGARLTGVFAIWASATLVTIGPLAVRVLVPTASAASVDATTPVLQTLALGLVPLGLMVLVKRVLFVLEDARSIFLVQIPMTITWIAVAYGARLLVDPQWWTVGVAAGLVASNVVAVVLRTSTLRRRLGRLDGRRIGTVYGRSAIAVLPAIVLGVLLMRLVPSTAQLSGWDGLMVAAGAGLGIVAAMGLVYGIGLKLLHVQELDQVLSPVKRLVRRVR</sequence>
<feature type="transmembrane region" description="Helical" evidence="9">
    <location>
        <begin position="262"/>
        <end position="286"/>
    </location>
</feature>
<name>A0AA96FCL6_9MICO</name>
<evidence type="ECO:0000313" key="10">
    <source>
        <dbReference type="EMBL" id="WNM27308.1"/>
    </source>
</evidence>
<dbReference type="Proteomes" id="UP001303408">
    <property type="component" value="Chromosome"/>
</dbReference>
<dbReference type="AlphaFoldDB" id="A0AA96FCL6"/>
<dbReference type="Pfam" id="PF03023">
    <property type="entry name" value="MurJ"/>
    <property type="match status" value="1"/>
</dbReference>
<evidence type="ECO:0000256" key="7">
    <source>
        <dbReference type="ARBA" id="ARBA00023136"/>
    </source>
</evidence>
<dbReference type="GO" id="GO:0009252">
    <property type="term" value="P:peptidoglycan biosynthetic process"/>
    <property type="evidence" value="ECO:0007669"/>
    <property type="project" value="UniProtKB-KW"/>
</dbReference>
<dbReference type="GO" id="GO:0015648">
    <property type="term" value="F:lipid-linked peptidoglycan transporter activity"/>
    <property type="evidence" value="ECO:0007669"/>
    <property type="project" value="TreeGrafter"/>
</dbReference>
<feature type="transmembrane region" description="Helical" evidence="9">
    <location>
        <begin position="488"/>
        <end position="510"/>
    </location>
</feature>
<dbReference type="KEGG" id="dcp:RN607_14045"/>
<dbReference type="RefSeq" id="WP_313543272.1">
    <property type="nucleotide sequence ID" value="NZ_CP134880.1"/>
</dbReference>
<feature type="transmembrane region" description="Helical" evidence="9">
    <location>
        <begin position="176"/>
        <end position="199"/>
    </location>
</feature>
<feature type="transmembrane region" description="Helical" evidence="9">
    <location>
        <begin position="422"/>
        <end position="441"/>
    </location>
</feature>
<dbReference type="EMBL" id="CP134880">
    <property type="protein sequence ID" value="WNM27308.1"/>
    <property type="molecule type" value="Genomic_DNA"/>
</dbReference>
<feature type="transmembrane region" description="Helical" evidence="9">
    <location>
        <begin position="352"/>
        <end position="373"/>
    </location>
</feature>
<dbReference type="PANTHER" id="PTHR47019:SF1">
    <property type="entry name" value="LIPID II FLIPPASE MURJ"/>
    <property type="match status" value="1"/>
</dbReference>
<evidence type="ECO:0000256" key="5">
    <source>
        <dbReference type="ARBA" id="ARBA00022984"/>
    </source>
</evidence>
<gene>
    <name evidence="10" type="ORF">RN607_14045</name>
</gene>